<organism evidence="9 10">
    <name type="scientific">Colletotrichum asianum</name>
    <dbReference type="NCBI Taxonomy" id="702518"/>
    <lineage>
        <taxon>Eukaryota</taxon>
        <taxon>Fungi</taxon>
        <taxon>Dikarya</taxon>
        <taxon>Ascomycota</taxon>
        <taxon>Pezizomycotina</taxon>
        <taxon>Sordariomycetes</taxon>
        <taxon>Hypocreomycetidae</taxon>
        <taxon>Glomerellales</taxon>
        <taxon>Glomerellaceae</taxon>
        <taxon>Colletotrichum</taxon>
        <taxon>Colletotrichum gloeosporioides species complex</taxon>
    </lineage>
</organism>
<feature type="region of interest" description="Disordered" evidence="6">
    <location>
        <begin position="370"/>
        <end position="398"/>
    </location>
</feature>
<dbReference type="Proteomes" id="UP000434172">
    <property type="component" value="Unassembled WGS sequence"/>
</dbReference>
<dbReference type="GO" id="GO:0016020">
    <property type="term" value="C:membrane"/>
    <property type="evidence" value="ECO:0007669"/>
    <property type="project" value="UniProtKB-SubCell"/>
</dbReference>
<name>A0A8H3WFB7_9PEZI</name>
<evidence type="ECO:0000259" key="8">
    <source>
        <dbReference type="Pfam" id="PF20684"/>
    </source>
</evidence>
<dbReference type="InterPro" id="IPR052337">
    <property type="entry name" value="SAT4-like"/>
</dbReference>
<feature type="transmembrane region" description="Helical" evidence="7">
    <location>
        <begin position="30"/>
        <end position="47"/>
    </location>
</feature>
<dbReference type="PANTHER" id="PTHR33048">
    <property type="entry name" value="PTH11-LIKE INTEGRAL MEMBRANE PROTEIN (AFU_ORTHOLOGUE AFUA_5G11245)"/>
    <property type="match status" value="1"/>
</dbReference>
<evidence type="ECO:0000256" key="6">
    <source>
        <dbReference type="SAM" id="MobiDB-lite"/>
    </source>
</evidence>
<feature type="transmembrane region" description="Helical" evidence="7">
    <location>
        <begin position="201"/>
        <end position="226"/>
    </location>
</feature>
<feature type="transmembrane region" description="Helical" evidence="7">
    <location>
        <begin position="155"/>
        <end position="181"/>
    </location>
</feature>
<dbReference type="EMBL" id="WOWK01000038">
    <property type="protein sequence ID" value="KAF0325250.1"/>
    <property type="molecule type" value="Genomic_DNA"/>
</dbReference>
<evidence type="ECO:0000256" key="2">
    <source>
        <dbReference type="ARBA" id="ARBA00022692"/>
    </source>
</evidence>
<comment type="subcellular location">
    <subcellularLocation>
        <location evidence="1">Membrane</location>
        <topology evidence="1">Multi-pass membrane protein</topology>
    </subcellularLocation>
</comment>
<comment type="similarity">
    <text evidence="5">Belongs to the SAT4 family.</text>
</comment>
<feature type="domain" description="Rhodopsin" evidence="8">
    <location>
        <begin position="44"/>
        <end position="295"/>
    </location>
</feature>
<comment type="caution">
    <text evidence="9">The sequence shown here is derived from an EMBL/GenBank/DDBJ whole genome shotgun (WGS) entry which is preliminary data.</text>
</comment>
<proteinExistence type="inferred from homology"/>
<protein>
    <recommendedName>
        <fullName evidence="8">Rhodopsin domain-containing protein</fullName>
    </recommendedName>
</protein>
<keyword evidence="4 7" id="KW-0472">Membrane</keyword>
<feature type="transmembrane region" description="Helical" evidence="7">
    <location>
        <begin position="62"/>
        <end position="85"/>
    </location>
</feature>
<accession>A0A8H3WFB7</accession>
<dbReference type="AlphaFoldDB" id="A0A8H3WFB7"/>
<evidence type="ECO:0000256" key="1">
    <source>
        <dbReference type="ARBA" id="ARBA00004141"/>
    </source>
</evidence>
<feature type="compositionally biased region" description="Basic residues" evidence="6">
    <location>
        <begin position="436"/>
        <end position="445"/>
    </location>
</feature>
<gene>
    <name evidence="9" type="ORF">GQ607_007577</name>
</gene>
<evidence type="ECO:0000313" key="9">
    <source>
        <dbReference type="EMBL" id="KAF0325250.1"/>
    </source>
</evidence>
<dbReference type="Pfam" id="PF20684">
    <property type="entry name" value="Fung_rhodopsin"/>
    <property type="match status" value="1"/>
</dbReference>
<keyword evidence="10" id="KW-1185">Reference proteome</keyword>
<evidence type="ECO:0000313" key="10">
    <source>
        <dbReference type="Proteomes" id="UP000434172"/>
    </source>
</evidence>
<evidence type="ECO:0000256" key="7">
    <source>
        <dbReference type="SAM" id="Phobius"/>
    </source>
</evidence>
<feature type="region of interest" description="Disordered" evidence="6">
    <location>
        <begin position="419"/>
        <end position="457"/>
    </location>
</feature>
<dbReference type="InterPro" id="IPR049326">
    <property type="entry name" value="Rhodopsin_dom_fungi"/>
</dbReference>
<feature type="transmembrane region" description="Helical" evidence="7">
    <location>
        <begin position="122"/>
        <end position="143"/>
    </location>
</feature>
<evidence type="ECO:0000256" key="4">
    <source>
        <dbReference type="ARBA" id="ARBA00023136"/>
    </source>
</evidence>
<dbReference type="PANTHER" id="PTHR33048:SF105">
    <property type="match status" value="1"/>
</dbReference>
<feature type="region of interest" description="Disordered" evidence="6">
    <location>
        <begin position="313"/>
        <end position="342"/>
    </location>
</feature>
<reference evidence="9 10" key="1">
    <citation type="submission" date="2019-12" db="EMBL/GenBank/DDBJ databases">
        <title>A genome sequence resource for the geographically widespread anthracnose pathogen Colletotrichum asianum.</title>
        <authorList>
            <person name="Meng Y."/>
        </authorList>
    </citation>
    <scope>NUCLEOTIDE SEQUENCE [LARGE SCALE GENOMIC DNA]</scope>
    <source>
        <strain evidence="9 10">ICMP 18580</strain>
    </source>
</reference>
<feature type="compositionally biased region" description="Low complexity" evidence="6">
    <location>
        <begin position="381"/>
        <end position="392"/>
    </location>
</feature>
<keyword evidence="3 7" id="KW-1133">Transmembrane helix</keyword>
<keyword evidence="2 7" id="KW-0812">Transmembrane</keyword>
<feature type="transmembrane region" description="Helical" evidence="7">
    <location>
        <begin position="273"/>
        <end position="294"/>
    </location>
</feature>
<dbReference type="OrthoDB" id="2988756at2759"/>
<evidence type="ECO:0000256" key="3">
    <source>
        <dbReference type="ARBA" id="ARBA00022989"/>
    </source>
</evidence>
<sequence>MSDAAAMDPAAAAAAAAAAAVAMKSFTIEAWTLLAVGVLFTILRTYARVRAVGFKGLQADDYLVWVGVIFYVIETVLAHSVGAIAKGMANNGMTDEQRAALSPDSEEYRLRVIGSIIQICGWSSYSVLLWSLKASLLVFYIRLTAGLGKAFRMRIYVGFGFLIVSWIVVIANLFLACRPFHKNWQIYPDPGNVCQPAISNQVVWVCLSFNVSTDLYLLSIPLPMLWQAKLKPLKKWGLLFLFSGGLFVIVCATLRCVLIVTDPQNGAQLAGSWAVRETFVAVITANLPMVFSIVKQWLTPVFGSLITSIRSSQRQTENTPRDVRNFGAGSNQSWRGRGPPSAYPITNITFNESEERMVNEIKMQDVKAWGDPYADGRPPTRSHSMSRSASTASRHRNGNIRKDIEVAITTEVRELKPDANGNIKSVSPRSFSFARGPKRNSKRASAHSAVFDANNRL</sequence>
<feature type="transmembrane region" description="Helical" evidence="7">
    <location>
        <begin position="238"/>
        <end position="261"/>
    </location>
</feature>
<evidence type="ECO:0000256" key="5">
    <source>
        <dbReference type="ARBA" id="ARBA00038359"/>
    </source>
</evidence>